<reference evidence="3" key="1">
    <citation type="submission" date="2016-05" db="EMBL/GenBank/DDBJ databases">
        <title>Comparative genomics of biotechnologically important yeasts.</title>
        <authorList>
            <consortium name="DOE Joint Genome Institute"/>
            <person name="Riley R."/>
            <person name="Haridas S."/>
            <person name="Wolfe K.H."/>
            <person name="Lopes M.R."/>
            <person name="Hittinger C.T."/>
            <person name="Goker M."/>
            <person name="Salamov A."/>
            <person name="Wisecaver J."/>
            <person name="Long T.M."/>
            <person name="Aerts A.L."/>
            <person name="Barry K."/>
            <person name="Choi C."/>
            <person name="Clum A."/>
            <person name="Coughlan A.Y."/>
            <person name="Deshpande S."/>
            <person name="Douglass A.P."/>
            <person name="Hanson S.J."/>
            <person name="Klenk H.-P."/>
            <person name="Labutti K."/>
            <person name="Lapidus A."/>
            <person name="Lindquist E."/>
            <person name="Lipzen A."/>
            <person name="Meier-Kolthoff J.P."/>
            <person name="Ohm R.A."/>
            <person name="Otillar R.P."/>
            <person name="Pangilinan J."/>
            <person name="Peng Y."/>
            <person name="Rokas A."/>
            <person name="Rosa C.A."/>
            <person name="Scheuner C."/>
            <person name="Sibirny A.A."/>
            <person name="Slot J.C."/>
            <person name="Stielow J.B."/>
            <person name="Sun H."/>
            <person name="Kurtzman C.P."/>
            <person name="Blackwell M."/>
            <person name="Grigoriev I.V."/>
            <person name="Jeffries T.W."/>
        </authorList>
    </citation>
    <scope>NUCLEOTIDE SEQUENCE [LARGE SCALE GENOMIC DNA]</scope>
    <source>
        <strain evidence="3">NRRL Y-1933</strain>
    </source>
</reference>
<dbReference type="RefSeq" id="XP_020076171.1">
    <property type="nucleotide sequence ID" value="XM_020223572.1"/>
</dbReference>
<organism evidence="2 3">
    <name type="scientific">Hyphopichia burtonii NRRL Y-1933</name>
    <dbReference type="NCBI Taxonomy" id="984485"/>
    <lineage>
        <taxon>Eukaryota</taxon>
        <taxon>Fungi</taxon>
        <taxon>Dikarya</taxon>
        <taxon>Ascomycota</taxon>
        <taxon>Saccharomycotina</taxon>
        <taxon>Pichiomycetes</taxon>
        <taxon>Debaryomycetaceae</taxon>
        <taxon>Hyphopichia</taxon>
    </lineage>
</organism>
<keyword evidence="3" id="KW-1185">Reference proteome</keyword>
<feature type="transmembrane region" description="Helical" evidence="1">
    <location>
        <begin position="53"/>
        <end position="72"/>
    </location>
</feature>
<keyword evidence="1" id="KW-0472">Membrane</keyword>
<gene>
    <name evidence="2" type="ORF">HYPBUDRAFT_6397</name>
</gene>
<feature type="transmembrane region" description="Helical" evidence="1">
    <location>
        <begin position="84"/>
        <end position="106"/>
    </location>
</feature>
<dbReference type="GeneID" id="30998121"/>
<name>A0A1E4RIK7_9ASCO</name>
<sequence length="130" mass="15176">MTDSQQDERVVNLTQEEFEKLVKENKGGLTPMTPEQLKEHKSLKRNAFWKDSVCVLSMIASFGMIAYYWYYIIQQMNGDIPLEYYQLAIYFISFVGLVFTLGNIFINITFPFLYSKELKDDGVMSGKKKQ</sequence>
<dbReference type="EMBL" id="KV454541">
    <property type="protein sequence ID" value="ODV67104.1"/>
    <property type="molecule type" value="Genomic_DNA"/>
</dbReference>
<evidence type="ECO:0000256" key="1">
    <source>
        <dbReference type="SAM" id="Phobius"/>
    </source>
</evidence>
<dbReference type="AlphaFoldDB" id="A0A1E4RIK7"/>
<proteinExistence type="predicted"/>
<evidence type="ECO:0000313" key="2">
    <source>
        <dbReference type="EMBL" id="ODV67104.1"/>
    </source>
</evidence>
<evidence type="ECO:0000313" key="3">
    <source>
        <dbReference type="Proteomes" id="UP000095085"/>
    </source>
</evidence>
<protein>
    <submittedName>
        <fullName evidence="2">Uncharacterized protein</fullName>
    </submittedName>
</protein>
<keyword evidence="1" id="KW-0812">Transmembrane</keyword>
<accession>A0A1E4RIK7</accession>
<dbReference type="Proteomes" id="UP000095085">
    <property type="component" value="Unassembled WGS sequence"/>
</dbReference>
<keyword evidence="1" id="KW-1133">Transmembrane helix</keyword>